<protein>
    <recommendedName>
        <fullName evidence="9">PCI domain-containing protein</fullName>
    </recommendedName>
</protein>
<feature type="region of interest" description="Disordered" evidence="8">
    <location>
        <begin position="608"/>
        <end position="652"/>
    </location>
</feature>
<dbReference type="PROSITE" id="PS50250">
    <property type="entry name" value="PCI"/>
    <property type="match status" value="1"/>
</dbReference>
<dbReference type="InterPro" id="IPR027512">
    <property type="entry name" value="EIF3A"/>
</dbReference>
<dbReference type="InterPro" id="IPR054711">
    <property type="entry name" value="eIF3a_PCI_TPR-like"/>
</dbReference>
<dbReference type="GO" id="GO:0001732">
    <property type="term" value="P:formation of cytoplasmic translation initiation complex"/>
    <property type="evidence" value="ECO:0007669"/>
    <property type="project" value="TreeGrafter"/>
</dbReference>
<keyword evidence="2" id="KW-0963">Cytoplasm</keyword>
<keyword evidence="4" id="KW-0694">RNA-binding</keyword>
<dbReference type="GO" id="GO:0002188">
    <property type="term" value="P:translation reinitiation"/>
    <property type="evidence" value="ECO:0007669"/>
    <property type="project" value="EnsemblFungi"/>
</dbReference>
<keyword evidence="5" id="KW-0648">Protein biosynthesis</keyword>
<feature type="region of interest" description="Disordered" evidence="8">
    <location>
        <begin position="818"/>
        <end position="900"/>
    </location>
</feature>
<evidence type="ECO:0000259" key="9">
    <source>
        <dbReference type="PROSITE" id="PS50250"/>
    </source>
</evidence>
<name>A0A1E4TEZ9_9ASCO</name>
<dbReference type="PANTHER" id="PTHR14005:SF0">
    <property type="entry name" value="EUKARYOTIC TRANSLATION INITIATION FACTOR 3 SUBUNIT A"/>
    <property type="match status" value="1"/>
</dbReference>
<feature type="non-terminal residue" evidence="10">
    <location>
        <position position="1"/>
    </location>
</feature>
<keyword evidence="6 7" id="KW-0175">Coiled coil</keyword>
<evidence type="ECO:0000256" key="7">
    <source>
        <dbReference type="SAM" id="Coils"/>
    </source>
</evidence>
<dbReference type="Gene3D" id="4.10.860.10">
    <property type="entry name" value="UVR domain"/>
    <property type="match status" value="1"/>
</dbReference>
<dbReference type="GO" id="GO:0071541">
    <property type="term" value="C:eukaryotic translation initiation factor 3 complex, eIF3m"/>
    <property type="evidence" value="ECO:0007669"/>
    <property type="project" value="EnsemblFungi"/>
</dbReference>
<reference evidence="11" key="1">
    <citation type="submission" date="2016-02" db="EMBL/GenBank/DDBJ databases">
        <title>Comparative genomics of biotechnologically important yeasts.</title>
        <authorList>
            <consortium name="DOE Joint Genome Institute"/>
            <person name="Riley R."/>
            <person name="Haridas S."/>
            <person name="Wolfe K.H."/>
            <person name="Lopes M.R."/>
            <person name="Hittinger C.T."/>
            <person name="Goker M."/>
            <person name="Salamov A."/>
            <person name="Wisecaver J."/>
            <person name="Long T.M."/>
            <person name="Aerts A.L."/>
            <person name="Barry K."/>
            <person name="Choi C."/>
            <person name="Clum A."/>
            <person name="Coughlan A.Y."/>
            <person name="Deshpande S."/>
            <person name="Douglass A.P."/>
            <person name="Hanson S.J."/>
            <person name="Klenk H.-P."/>
            <person name="Labutti K."/>
            <person name="Lapidus A."/>
            <person name="Lindquist E."/>
            <person name="Lipzen A."/>
            <person name="Meier-Kolthoff J.P."/>
            <person name="Ohm R.A."/>
            <person name="Otillar R.P."/>
            <person name="Pangilinan J."/>
            <person name="Peng Y."/>
            <person name="Rokas A."/>
            <person name="Rosa C.A."/>
            <person name="Scheuner C."/>
            <person name="Sibirny A.A."/>
            <person name="Slot J.C."/>
            <person name="Stielow J.B."/>
            <person name="Sun H."/>
            <person name="Kurtzman C.P."/>
            <person name="Blackwell M."/>
            <person name="Jeffries T.W."/>
            <person name="Grigoriev I.V."/>
        </authorList>
    </citation>
    <scope>NUCLEOTIDE SEQUENCE [LARGE SCALE GENOMIC DNA]</scope>
    <source>
        <strain evidence="11">NRRL Y-17796</strain>
    </source>
</reference>
<dbReference type="SMART" id="SM00088">
    <property type="entry name" value="PINT"/>
    <property type="match status" value="1"/>
</dbReference>
<dbReference type="EMBL" id="KV453842">
    <property type="protein sequence ID" value="ODV90351.1"/>
    <property type="molecule type" value="Genomic_DNA"/>
</dbReference>
<dbReference type="Pfam" id="PF22591">
    <property type="entry name" value="eIF3a_PCI_TPR-like"/>
    <property type="match status" value="1"/>
</dbReference>
<comment type="subcellular location">
    <subcellularLocation>
        <location evidence="1">Cytoplasm</location>
    </subcellularLocation>
</comment>
<evidence type="ECO:0000256" key="2">
    <source>
        <dbReference type="ARBA" id="ARBA00022490"/>
    </source>
</evidence>
<feature type="compositionally biased region" description="Basic and acidic residues" evidence="8">
    <location>
        <begin position="877"/>
        <end position="887"/>
    </location>
</feature>
<accession>A0A1E4TEZ9</accession>
<proteinExistence type="inferred from homology"/>
<feature type="coiled-coil region" evidence="7">
    <location>
        <begin position="85"/>
        <end position="119"/>
    </location>
</feature>
<dbReference type="Gene3D" id="1.25.40.860">
    <property type="match status" value="2"/>
</dbReference>
<gene>
    <name evidence="10" type="ORF">CANCADRAFT_16415</name>
</gene>
<dbReference type="GO" id="GO:0010494">
    <property type="term" value="C:cytoplasmic stress granule"/>
    <property type="evidence" value="ECO:0007669"/>
    <property type="project" value="EnsemblFungi"/>
</dbReference>
<feature type="domain" description="PCI" evidence="9">
    <location>
        <begin position="319"/>
        <end position="520"/>
    </location>
</feature>
<dbReference type="InterPro" id="IPR000717">
    <property type="entry name" value="PCI_dom"/>
</dbReference>
<dbReference type="GO" id="GO:0016282">
    <property type="term" value="C:eukaryotic 43S preinitiation complex"/>
    <property type="evidence" value="ECO:0007669"/>
    <property type="project" value="EnsemblFungi"/>
</dbReference>
<evidence type="ECO:0000256" key="4">
    <source>
        <dbReference type="ARBA" id="ARBA00022884"/>
    </source>
</evidence>
<organism evidence="10 11">
    <name type="scientific">Tortispora caseinolytica NRRL Y-17796</name>
    <dbReference type="NCBI Taxonomy" id="767744"/>
    <lineage>
        <taxon>Eukaryota</taxon>
        <taxon>Fungi</taxon>
        <taxon>Dikarya</taxon>
        <taxon>Ascomycota</taxon>
        <taxon>Saccharomycotina</taxon>
        <taxon>Trigonopsidomycetes</taxon>
        <taxon>Trigonopsidales</taxon>
        <taxon>Trigonopsidaceae</taxon>
        <taxon>Tortispora</taxon>
    </lineage>
</organism>
<evidence type="ECO:0000256" key="3">
    <source>
        <dbReference type="ARBA" id="ARBA00022540"/>
    </source>
</evidence>
<dbReference type="FunFam" id="4.10.860.10:FF:000001">
    <property type="entry name" value="Eukaryotic translation initiation factor 3 subunit A"/>
    <property type="match status" value="1"/>
</dbReference>
<evidence type="ECO:0000313" key="10">
    <source>
        <dbReference type="EMBL" id="ODV90351.1"/>
    </source>
</evidence>
<keyword evidence="11" id="KW-1185">Reference proteome</keyword>
<dbReference type="PANTHER" id="PTHR14005">
    <property type="entry name" value="EUKARYOTIC TRANSLATION INITIATION FACTOR 3, THETA SUBUNIT"/>
    <property type="match status" value="1"/>
</dbReference>
<dbReference type="HAMAP" id="MF_03000">
    <property type="entry name" value="eIF3a"/>
    <property type="match status" value="1"/>
</dbReference>
<evidence type="ECO:0000256" key="6">
    <source>
        <dbReference type="ARBA" id="ARBA00023054"/>
    </source>
</evidence>
<feature type="compositionally biased region" description="Basic and acidic residues" evidence="8">
    <location>
        <begin position="818"/>
        <end position="869"/>
    </location>
</feature>
<dbReference type="GO" id="GO:0000131">
    <property type="term" value="C:incipient cellular bud site"/>
    <property type="evidence" value="ECO:0007669"/>
    <property type="project" value="EnsemblFungi"/>
</dbReference>
<dbReference type="OrthoDB" id="18884at2759"/>
<feature type="non-terminal residue" evidence="10">
    <location>
        <position position="900"/>
    </location>
</feature>
<evidence type="ECO:0000256" key="8">
    <source>
        <dbReference type="SAM" id="MobiDB-lite"/>
    </source>
</evidence>
<keyword evidence="3" id="KW-0396">Initiation factor</keyword>
<evidence type="ECO:0000256" key="5">
    <source>
        <dbReference type="ARBA" id="ARBA00022917"/>
    </source>
</evidence>
<sequence length="900" mass="104049">PYTRPENLLKRVEELNAVGQREAALQMLHDAIVSKRSKNSATPTLEPIMLRLVELCVELRKSHIAKEAFFQYKNVAQNASVTTLETVLERFLTAAEEKLEEAKAKANELAVDVEDLDEGASPEDMLLATVSTEQSKDRTDRTVVTPWLKFLWESYRMILETFRNNSRLEAMYHSTAQRTFAFCLKYNRRAEFRRLCEMLRNHLQNAVRYTSQSHSIDLSNMKTFERHLEIRFEQLKVAVDLELWQEAFRSVEDIHTLLTISKQAVKPAMMATYFEKLARIFLMSDNFLYHAAALNKFYQLLRQSHRIGSDETSISSEEQAKLASLVLLSALAIPDNSDSTGRVTGANHVIDSTDPASFLDTDESRHKTARLSGLLNVAKPPTRSALLKDAINKSILSRAWPEVRELYVILETDFHPILIADRINPIINFLSSIEKTESADFSSYLKPLQNVILTRLFQQLAQIYDCVKFEFVRRLVRFPAPLEISDVELERFIVSQSKIGGISIRIDHVQKLYSFEADVFAMVNNHAKGAALLQETPAEMAHHQISSVGKAVFRALTEVDQEFINERERLKKQALDRALSAKDGIEAEHKQAIRRKELVEKRRQEAEQLKAKREEEEAEARRQRMQEEAERERQRQIEEQERREAELREREKEAIEMEEKKRIANEMIAKGIKIDLDAIKDLDTQEINDIQVEQLKKESREMATKTKLVAKRLDYLERAFRREAEPLVIADYEKQKIEDKERHARRYKAIVEKSKHEHEEQVAMRDRLSHIRGDALSLSEKVKAKKLKEIEQKKQEAIAQLEAAKAQRVAEVKARIAAEEEERRAKEEAERKAEEDRKAREAAAAAAKEKQRQELEEFKKAKELERAKMDAQMAKQRAFEEEAERRARQGRSAASPEPKS</sequence>
<dbReference type="GO" id="GO:0003743">
    <property type="term" value="F:translation initiation factor activity"/>
    <property type="evidence" value="ECO:0007669"/>
    <property type="project" value="UniProtKB-KW"/>
</dbReference>
<dbReference type="AlphaFoldDB" id="A0A1E4TEZ9"/>
<evidence type="ECO:0000256" key="1">
    <source>
        <dbReference type="ARBA" id="ARBA00004496"/>
    </source>
</evidence>
<dbReference type="GO" id="GO:0043614">
    <property type="term" value="C:multi-eIF complex"/>
    <property type="evidence" value="ECO:0007669"/>
    <property type="project" value="EnsemblFungi"/>
</dbReference>
<dbReference type="Proteomes" id="UP000095023">
    <property type="component" value="Unassembled WGS sequence"/>
</dbReference>
<evidence type="ECO:0000313" key="11">
    <source>
        <dbReference type="Proteomes" id="UP000095023"/>
    </source>
</evidence>
<dbReference type="GO" id="GO:0003729">
    <property type="term" value="F:mRNA binding"/>
    <property type="evidence" value="ECO:0007669"/>
    <property type="project" value="TreeGrafter"/>
</dbReference>
<dbReference type="GO" id="GO:0071540">
    <property type="term" value="C:eukaryotic translation initiation factor 3 complex, eIF3e"/>
    <property type="evidence" value="ECO:0007669"/>
    <property type="project" value="EnsemblFungi"/>
</dbReference>